<name>A0AAE3KZX2_9FIRM</name>
<evidence type="ECO:0008006" key="4">
    <source>
        <dbReference type="Google" id="ProtNLM"/>
    </source>
</evidence>
<evidence type="ECO:0000313" key="3">
    <source>
        <dbReference type="Proteomes" id="UP001205748"/>
    </source>
</evidence>
<reference evidence="2" key="1">
    <citation type="submission" date="2022-07" db="EMBL/GenBank/DDBJ databases">
        <title>Enhanced cultured diversity of the mouse gut microbiota enables custom-made synthetic communities.</title>
        <authorList>
            <person name="Afrizal A."/>
        </authorList>
    </citation>
    <scope>NUCLEOTIDE SEQUENCE</scope>
    <source>
        <strain evidence="2">DSM 28593</strain>
    </source>
</reference>
<dbReference type="Proteomes" id="UP001205748">
    <property type="component" value="Unassembled WGS sequence"/>
</dbReference>
<feature type="signal peptide" evidence="1">
    <location>
        <begin position="1"/>
        <end position="30"/>
    </location>
</feature>
<sequence>MKRKSMMLMVSALALVLAIGGATLAWFTNAADPVTNTFATGDVAITLHDEFNKEEAKNVIPGDEYNKDVYVTSEGSINTYVRVKLTPAWDKEGLDTNVVKLTLDTTKWIKIGDWYYYKEALTKGGQTTKLLDYVTFNGAAMDNSYQEGEFTIQVEAEAIQATNNAAEAEWKVNTTNWTAISK</sequence>
<evidence type="ECO:0000313" key="2">
    <source>
        <dbReference type="EMBL" id="MCR1899311.1"/>
    </source>
</evidence>
<gene>
    <name evidence="2" type="ORF">NSA47_09985</name>
</gene>
<dbReference type="Pfam" id="PF12389">
    <property type="entry name" value="Peptidase_M73"/>
    <property type="match status" value="1"/>
</dbReference>
<evidence type="ECO:0000256" key="1">
    <source>
        <dbReference type="SAM" id="SignalP"/>
    </source>
</evidence>
<keyword evidence="3" id="KW-1185">Reference proteome</keyword>
<feature type="chain" id="PRO_5042030361" description="SipW-cognate class signal peptide" evidence="1">
    <location>
        <begin position="31"/>
        <end position="182"/>
    </location>
</feature>
<organism evidence="2 3">
    <name type="scientific">Irregularibacter muris</name>
    <dbReference type="NCBI Taxonomy" id="1796619"/>
    <lineage>
        <taxon>Bacteria</taxon>
        <taxon>Bacillati</taxon>
        <taxon>Bacillota</taxon>
        <taxon>Clostridia</taxon>
        <taxon>Eubacteriales</taxon>
        <taxon>Eubacteriaceae</taxon>
        <taxon>Irregularibacter</taxon>
    </lineage>
</organism>
<accession>A0AAE3KZX2</accession>
<dbReference type="AlphaFoldDB" id="A0AAE3KZX2"/>
<proteinExistence type="predicted"/>
<comment type="caution">
    <text evidence="2">The sequence shown here is derived from an EMBL/GenBank/DDBJ whole genome shotgun (WGS) entry which is preliminary data.</text>
</comment>
<keyword evidence="1" id="KW-0732">Signal</keyword>
<dbReference type="InterPro" id="IPR022121">
    <property type="entry name" value="Peptidase_M73_camelysin"/>
</dbReference>
<dbReference type="RefSeq" id="WP_257531524.1">
    <property type="nucleotide sequence ID" value="NZ_JANKAS010000008.1"/>
</dbReference>
<protein>
    <recommendedName>
        <fullName evidence="4">SipW-cognate class signal peptide</fullName>
    </recommendedName>
</protein>
<dbReference type="EMBL" id="JANKAS010000008">
    <property type="protein sequence ID" value="MCR1899311.1"/>
    <property type="molecule type" value="Genomic_DNA"/>
</dbReference>